<dbReference type="Gene3D" id="1.10.260.40">
    <property type="entry name" value="lambda repressor-like DNA-binding domains"/>
    <property type="match status" value="1"/>
</dbReference>
<dbReference type="OrthoDB" id="9774673at2"/>
<reference evidence="1 2" key="1">
    <citation type="submission" date="2016-10" db="EMBL/GenBank/DDBJ databases">
        <authorList>
            <person name="de Groot N.N."/>
        </authorList>
    </citation>
    <scope>NUCLEOTIDE SEQUENCE [LARGE SCALE GENOMIC DNA]</scope>
    <source>
        <strain evidence="1 2">DSM 1801</strain>
    </source>
</reference>
<organism evidence="1 2">
    <name type="scientific">[Clostridium] polysaccharolyticum</name>
    <dbReference type="NCBI Taxonomy" id="29364"/>
    <lineage>
        <taxon>Bacteria</taxon>
        <taxon>Bacillati</taxon>
        <taxon>Bacillota</taxon>
        <taxon>Clostridia</taxon>
        <taxon>Lachnospirales</taxon>
        <taxon>Lachnospiraceae</taxon>
    </lineage>
</organism>
<evidence type="ECO:0008006" key="3">
    <source>
        <dbReference type="Google" id="ProtNLM"/>
    </source>
</evidence>
<dbReference type="AlphaFoldDB" id="A0A1I0AYF3"/>
<dbReference type="Proteomes" id="UP000199800">
    <property type="component" value="Unassembled WGS sequence"/>
</dbReference>
<accession>A0A1I0AYF3</accession>
<dbReference type="InterPro" id="IPR010982">
    <property type="entry name" value="Lambda_DNA-bd_dom_sf"/>
</dbReference>
<dbReference type="RefSeq" id="WP_092477260.1">
    <property type="nucleotide sequence ID" value="NZ_FOHN01000006.1"/>
</dbReference>
<sequence length="71" mass="8823">MEKNEYLCELRKATKMNRREFADYFGIPYRTVQDWELCKRSIPEYLLRLIEYKLKTENMIKKSIVEKNEER</sequence>
<dbReference type="SUPFAM" id="SSF47413">
    <property type="entry name" value="lambda repressor-like DNA-binding domains"/>
    <property type="match status" value="1"/>
</dbReference>
<dbReference type="STRING" id="29364.SAMN04487772_10667"/>
<dbReference type="GO" id="GO:0003677">
    <property type="term" value="F:DNA binding"/>
    <property type="evidence" value="ECO:0007669"/>
    <property type="project" value="InterPro"/>
</dbReference>
<keyword evidence="2" id="KW-1185">Reference proteome</keyword>
<protein>
    <recommendedName>
        <fullName evidence="3">Helix-turn-helix</fullName>
    </recommendedName>
</protein>
<gene>
    <name evidence="1" type="ORF">SAMN04487772_10667</name>
</gene>
<name>A0A1I0AYF3_9FIRM</name>
<evidence type="ECO:0000313" key="1">
    <source>
        <dbReference type="EMBL" id="SES98669.1"/>
    </source>
</evidence>
<evidence type="ECO:0000313" key="2">
    <source>
        <dbReference type="Proteomes" id="UP000199800"/>
    </source>
</evidence>
<dbReference type="EMBL" id="FOHN01000006">
    <property type="protein sequence ID" value="SES98669.1"/>
    <property type="molecule type" value="Genomic_DNA"/>
</dbReference>
<proteinExistence type="predicted"/>